<evidence type="ECO:0000313" key="2">
    <source>
        <dbReference type="EMBL" id="KZL82376.1"/>
    </source>
</evidence>
<evidence type="ECO:0000313" key="3">
    <source>
        <dbReference type="Proteomes" id="UP000076584"/>
    </source>
</evidence>
<protein>
    <submittedName>
        <fullName evidence="2">Uncharacterized protein</fullName>
    </submittedName>
</protein>
<evidence type="ECO:0000256" key="1">
    <source>
        <dbReference type="SAM" id="MobiDB-lite"/>
    </source>
</evidence>
<dbReference type="AlphaFoldDB" id="A0A167CBF8"/>
<sequence>MDINVCYDPKKPTPSTDHRHGSETGTTFSLTDYSSSKPVALPWAPDNVAGKLGAHPVGPCGSFSGSATLSSETRRSKPLTAYGHYNGLPLSNATSEYQHGAQDLSLVSGGFLPDWLPAGLRTGATASRRPRRSTSRPHCNVRYTPEQLCCIDYLRDDCRLSWKEVAEKYASVFPGDAEQGHKRGTQGLQGVYYRNNKRIFIHDRKRQCENVGMVFLPSSNHNRTNADDNEDAGRARQQHHEAAAQQKKCVQASPERQT</sequence>
<organism evidence="2 3">
    <name type="scientific">Colletotrichum incanum</name>
    <name type="common">Soybean anthracnose fungus</name>
    <dbReference type="NCBI Taxonomy" id="1573173"/>
    <lineage>
        <taxon>Eukaryota</taxon>
        <taxon>Fungi</taxon>
        <taxon>Dikarya</taxon>
        <taxon>Ascomycota</taxon>
        <taxon>Pezizomycotina</taxon>
        <taxon>Sordariomycetes</taxon>
        <taxon>Hypocreomycetidae</taxon>
        <taxon>Glomerellales</taxon>
        <taxon>Glomerellaceae</taxon>
        <taxon>Colletotrichum</taxon>
        <taxon>Colletotrichum spaethianum species complex</taxon>
    </lineage>
</organism>
<accession>A0A167CBF8</accession>
<keyword evidence="3" id="KW-1185">Reference proteome</keyword>
<dbReference type="EMBL" id="LFIW01001400">
    <property type="protein sequence ID" value="KZL82376.1"/>
    <property type="molecule type" value="Genomic_DNA"/>
</dbReference>
<name>A0A167CBF8_COLIC</name>
<feature type="compositionally biased region" description="Basic and acidic residues" evidence="1">
    <location>
        <begin position="8"/>
        <end position="22"/>
    </location>
</feature>
<gene>
    <name evidence="2" type="ORF">CI238_13460</name>
</gene>
<feature type="compositionally biased region" description="Basic and acidic residues" evidence="1">
    <location>
        <begin position="231"/>
        <end position="242"/>
    </location>
</feature>
<comment type="caution">
    <text evidence="2">The sequence shown here is derived from an EMBL/GenBank/DDBJ whole genome shotgun (WGS) entry which is preliminary data.</text>
</comment>
<reference evidence="2 3" key="1">
    <citation type="submission" date="2015-06" db="EMBL/GenBank/DDBJ databases">
        <title>Survival trade-offs in plant roots during colonization by closely related pathogenic and mutualistic fungi.</title>
        <authorList>
            <person name="Hacquard S."/>
            <person name="Kracher B."/>
            <person name="Hiruma K."/>
            <person name="Weinman A."/>
            <person name="Muench P."/>
            <person name="Garrido Oter R."/>
            <person name="Ver Loren van Themaat E."/>
            <person name="Dallerey J.-F."/>
            <person name="Damm U."/>
            <person name="Henrissat B."/>
            <person name="Lespinet O."/>
            <person name="Thon M."/>
            <person name="Kemen E."/>
            <person name="McHardy A.C."/>
            <person name="Schulze-Lefert P."/>
            <person name="O'Connell R.J."/>
        </authorList>
    </citation>
    <scope>NUCLEOTIDE SEQUENCE [LARGE SCALE GENOMIC DNA]</scope>
    <source>
        <strain evidence="2 3">MAFF 238704</strain>
    </source>
</reference>
<dbReference type="Proteomes" id="UP000076584">
    <property type="component" value="Unassembled WGS sequence"/>
</dbReference>
<feature type="region of interest" description="Disordered" evidence="1">
    <location>
        <begin position="1"/>
        <end position="29"/>
    </location>
</feature>
<feature type="region of interest" description="Disordered" evidence="1">
    <location>
        <begin position="216"/>
        <end position="258"/>
    </location>
</feature>
<proteinExistence type="predicted"/>